<dbReference type="GO" id="GO:0009113">
    <property type="term" value="P:purine nucleobase biosynthetic process"/>
    <property type="evidence" value="ECO:0007669"/>
    <property type="project" value="InterPro"/>
</dbReference>
<evidence type="ECO:0000256" key="6">
    <source>
        <dbReference type="ARBA" id="ARBA00022755"/>
    </source>
</evidence>
<evidence type="ECO:0000313" key="14">
    <source>
        <dbReference type="Proteomes" id="UP000789342"/>
    </source>
</evidence>
<evidence type="ECO:0000256" key="7">
    <source>
        <dbReference type="ARBA" id="ARBA00022962"/>
    </source>
</evidence>
<dbReference type="GO" id="GO:0046872">
    <property type="term" value="F:metal ion binding"/>
    <property type="evidence" value="ECO:0007669"/>
    <property type="project" value="UniProtKB-KW"/>
</dbReference>
<dbReference type="EMBL" id="CAJVPV010000576">
    <property type="protein sequence ID" value="CAG8463707.1"/>
    <property type="molecule type" value="Genomic_DNA"/>
</dbReference>
<keyword evidence="10" id="KW-0460">Magnesium</keyword>
<dbReference type="HAMAP" id="MF_01931">
    <property type="entry name" value="PurF"/>
    <property type="match status" value="1"/>
</dbReference>
<comment type="similarity">
    <text evidence="2 8">In the C-terminal section; belongs to the purine/pyrimidine phosphoribosyltransferase family.</text>
</comment>
<proteinExistence type="inferred from homology"/>
<dbReference type="GO" id="GO:0006164">
    <property type="term" value="P:purine nucleotide biosynthetic process"/>
    <property type="evidence" value="ECO:0007669"/>
    <property type="project" value="UniProtKB-KW"/>
</dbReference>
<name>A0A9N8VTE5_9GLOM</name>
<comment type="pathway">
    <text evidence="1 8">Purine metabolism; IMP biosynthesis via de novo pathway; N(1)-(5-phospho-D-ribosyl)glycinamide from 5-phospho-alpha-D-ribose 1-diphosphate: step 1/2.</text>
</comment>
<sequence>MCGILALLLADSTASASYELFEGLQLLQHRGQDAAGIVTCGQKGRLYQCKGNGMVRDVFNREHLENLVGSLGVGHVRYPTAGSSSHSEAQPFYVNSPYGIVFAHNGNLINAVELKNLLDFRAHRHINTDSDSELLLNIFADNLQMINKPRINEEDIFTAIRGIYEKCIGGYACVAMIAGFGIIGFRDSHGIRPICYGTRKSPAGVDYMFSSESVVLDASGFSDIKDINPGEAVIITKTDMTKRQLLQEGNFTPCIFEYVYFARPDSVIDGISVYRSRLEMGEHLADQVIKKCGDNMDIDVVIPVPDTSRVAALQTSYKLKISYREGFIKNRYVGRTFIMPGQKMRRENVRRKLNAMALEFAGKNVLIVDDSIVRGTTSKEIVQMARDAGAKKAGSHCFLSGNKFYRFPNVYGIDMPSRRELIAFNRDEDLVAKEIGADMVIYQNLEDLITSCQKFNPKIKSFDCSVFDGHYVTGGITNEYLSHLENVRNDLAKSSRENLHSPETIGLHNNFRPHNFEKINGNGVERFEELGCVKFDSSEVVMELAGSVMIMLLL</sequence>
<feature type="active site" description="Nucleophile" evidence="9">
    <location>
        <position position="2"/>
    </location>
</feature>
<protein>
    <recommendedName>
        <fullName evidence="3 8">Amidophosphoribosyltransferase</fullName>
        <shortName evidence="8">ATase</shortName>
        <ecNumber evidence="3 8">2.4.2.14</ecNumber>
    </recommendedName>
    <alternativeName>
        <fullName evidence="8">Glutamine phosphoribosylpyrophosphate amidotransferase</fullName>
    </alternativeName>
</protein>
<dbReference type="PIRSF" id="PIRSF000485">
    <property type="entry name" value="Amd_phspho_trans"/>
    <property type="match status" value="1"/>
</dbReference>
<dbReference type="InterPro" id="IPR035584">
    <property type="entry name" value="PurF_N"/>
</dbReference>
<feature type="binding site" evidence="10">
    <location>
        <position position="369"/>
    </location>
    <ligand>
        <name>Mg(2+)</name>
        <dbReference type="ChEBI" id="CHEBI:18420"/>
    </ligand>
</feature>
<reference evidence="13" key="1">
    <citation type="submission" date="2021-06" db="EMBL/GenBank/DDBJ databases">
        <authorList>
            <person name="Kallberg Y."/>
            <person name="Tangrot J."/>
            <person name="Rosling A."/>
        </authorList>
    </citation>
    <scope>NUCLEOTIDE SEQUENCE</scope>
    <source>
        <strain evidence="13">CL551</strain>
    </source>
</reference>
<dbReference type="PANTHER" id="PTHR11907">
    <property type="entry name" value="AMIDOPHOSPHORIBOSYLTRANSFERASE"/>
    <property type="match status" value="1"/>
</dbReference>
<dbReference type="Gene3D" id="3.40.50.2020">
    <property type="match status" value="1"/>
</dbReference>
<evidence type="ECO:0000256" key="9">
    <source>
        <dbReference type="PIRSR" id="PIRSR000485-1"/>
    </source>
</evidence>
<organism evidence="13 14">
    <name type="scientific">Acaulospora morrowiae</name>
    <dbReference type="NCBI Taxonomy" id="94023"/>
    <lineage>
        <taxon>Eukaryota</taxon>
        <taxon>Fungi</taxon>
        <taxon>Fungi incertae sedis</taxon>
        <taxon>Mucoromycota</taxon>
        <taxon>Glomeromycotina</taxon>
        <taxon>Glomeromycetes</taxon>
        <taxon>Diversisporales</taxon>
        <taxon>Acaulosporaceae</taxon>
        <taxon>Acaulospora</taxon>
    </lineage>
</organism>
<dbReference type="AlphaFoldDB" id="A0A9N8VTE5"/>
<comment type="cofactor">
    <cofactor evidence="10">
        <name>Mg(2+)</name>
        <dbReference type="ChEBI" id="CHEBI:18420"/>
    </cofactor>
    <text evidence="10">Binds 1 Mg(2+) ion per subunit.</text>
</comment>
<dbReference type="EC" id="2.4.2.14" evidence="3 8"/>
<dbReference type="InterPro" id="IPR017932">
    <property type="entry name" value="GATase_2_dom"/>
</dbReference>
<evidence type="ECO:0000256" key="8">
    <source>
        <dbReference type="PIRNR" id="PIRNR000485"/>
    </source>
</evidence>
<dbReference type="InterPro" id="IPR029057">
    <property type="entry name" value="PRTase-like"/>
</dbReference>
<comment type="caution">
    <text evidence="13">The sequence shown here is derived from an EMBL/GenBank/DDBJ whole genome shotgun (WGS) entry which is preliminary data.</text>
</comment>
<keyword evidence="6 8" id="KW-0658">Purine biosynthesis</keyword>
<evidence type="ECO:0000256" key="10">
    <source>
        <dbReference type="PIRSR" id="PIRSR000485-2"/>
    </source>
</evidence>
<dbReference type="SUPFAM" id="SSF53271">
    <property type="entry name" value="PRTase-like"/>
    <property type="match status" value="1"/>
</dbReference>
<dbReference type="Pfam" id="PF00156">
    <property type="entry name" value="Pribosyltran"/>
    <property type="match status" value="1"/>
</dbReference>
<evidence type="ECO:0000313" key="13">
    <source>
        <dbReference type="EMBL" id="CAG8463707.1"/>
    </source>
</evidence>
<dbReference type="Proteomes" id="UP000789342">
    <property type="component" value="Unassembled WGS sequence"/>
</dbReference>
<evidence type="ECO:0000256" key="5">
    <source>
        <dbReference type="ARBA" id="ARBA00022679"/>
    </source>
</evidence>
<dbReference type="InterPro" id="IPR005854">
    <property type="entry name" value="PurF"/>
</dbReference>
<evidence type="ECO:0000256" key="3">
    <source>
        <dbReference type="ARBA" id="ARBA00011941"/>
    </source>
</evidence>
<keyword evidence="14" id="KW-1185">Reference proteome</keyword>
<feature type="signal peptide" evidence="11">
    <location>
        <begin position="1"/>
        <end position="16"/>
    </location>
</feature>
<dbReference type="Gene3D" id="3.60.20.10">
    <property type="entry name" value="Glutamine Phosphoribosylpyrophosphate, subunit 1, domain 1"/>
    <property type="match status" value="1"/>
</dbReference>
<evidence type="ECO:0000256" key="4">
    <source>
        <dbReference type="ARBA" id="ARBA00022676"/>
    </source>
</evidence>
<feature type="domain" description="Glutamine amidotransferase type-2" evidence="12">
    <location>
        <begin position="2"/>
        <end position="238"/>
    </location>
</feature>
<dbReference type="GO" id="GO:0004044">
    <property type="term" value="F:amidophosphoribosyltransferase activity"/>
    <property type="evidence" value="ECO:0007669"/>
    <property type="project" value="UniProtKB-EC"/>
</dbReference>
<keyword evidence="5 8" id="KW-0808">Transferase</keyword>
<dbReference type="SUPFAM" id="SSF56235">
    <property type="entry name" value="N-terminal nucleophile aminohydrolases (Ntn hydrolases)"/>
    <property type="match status" value="1"/>
</dbReference>
<evidence type="ECO:0000259" key="12">
    <source>
        <dbReference type="PROSITE" id="PS51278"/>
    </source>
</evidence>
<dbReference type="CDD" id="cd06223">
    <property type="entry name" value="PRTases_typeI"/>
    <property type="match status" value="1"/>
</dbReference>
<keyword evidence="10" id="KW-0479">Metal-binding</keyword>
<dbReference type="Pfam" id="PF13522">
    <property type="entry name" value="GATase_6"/>
    <property type="match status" value="1"/>
</dbReference>
<evidence type="ECO:0000256" key="1">
    <source>
        <dbReference type="ARBA" id="ARBA00005209"/>
    </source>
</evidence>
<keyword evidence="7" id="KW-0315">Glutamine amidotransferase</keyword>
<gene>
    <name evidence="13" type="ORF">AMORRO_LOCUS1525</name>
</gene>
<feature type="binding site" evidence="10">
    <location>
        <position position="307"/>
    </location>
    <ligand>
        <name>Mg(2+)</name>
        <dbReference type="ChEBI" id="CHEBI:18420"/>
    </ligand>
</feature>
<dbReference type="InterPro" id="IPR000836">
    <property type="entry name" value="PRTase_dom"/>
</dbReference>
<dbReference type="InterPro" id="IPR029055">
    <property type="entry name" value="Ntn_hydrolases_N"/>
</dbReference>
<comment type="catalytic activity">
    <reaction evidence="8">
        <text>5-phospho-beta-D-ribosylamine + L-glutamate + diphosphate = 5-phospho-alpha-D-ribose 1-diphosphate + L-glutamine + H2O</text>
        <dbReference type="Rhea" id="RHEA:14905"/>
        <dbReference type="ChEBI" id="CHEBI:15377"/>
        <dbReference type="ChEBI" id="CHEBI:29985"/>
        <dbReference type="ChEBI" id="CHEBI:33019"/>
        <dbReference type="ChEBI" id="CHEBI:58017"/>
        <dbReference type="ChEBI" id="CHEBI:58359"/>
        <dbReference type="ChEBI" id="CHEBI:58681"/>
        <dbReference type="EC" id="2.4.2.14"/>
    </reaction>
</comment>
<feature type="chain" id="PRO_5040288831" description="Amidophosphoribosyltransferase" evidence="11">
    <location>
        <begin position="17"/>
        <end position="554"/>
    </location>
</feature>
<dbReference type="NCBIfam" id="TIGR01134">
    <property type="entry name" value="purF"/>
    <property type="match status" value="1"/>
</dbReference>
<dbReference type="PROSITE" id="PS51278">
    <property type="entry name" value="GATASE_TYPE_2"/>
    <property type="match status" value="1"/>
</dbReference>
<evidence type="ECO:0000256" key="2">
    <source>
        <dbReference type="ARBA" id="ARBA00010138"/>
    </source>
</evidence>
<keyword evidence="4 8" id="KW-0328">Glycosyltransferase</keyword>
<dbReference type="OrthoDB" id="191723at2759"/>
<dbReference type="CDD" id="cd00715">
    <property type="entry name" value="GPATase_N"/>
    <property type="match status" value="1"/>
</dbReference>
<evidence type="ECO:0000256" key="11">
    <source>
        <dbReference type="SAM" id="SignalP"/>
    </source>
</evidence>
<keyword evidence="11" id="KW-0732">Signal</keyword>
<feature type="binding site" evidence="10">
    <location>
        <position position="370"/>
    </location>
    <ligand>
        <name>Mg(2+)</name>
        <dbReference type="ChEBI" id="CHEBI:18420"/>
    </ligand>
</feature>
<accession>A0A9N8VTE5</accession>